<evidence type="ECO:0000313" key="2">
    <source>
        <dbReference type="EMBL" id="MDA0642840.1"/>
    </source>
</evidence>
<keyword evidence="1" id="KW-0812">Transmembrane</keyword>
<dbReference type="Proteomes" id="UP001212498">
    <property type="component" value="Unassembled WGS sequence"/>
</dbReference>
<feature type="transmembrane region" description="Helical" evidence="1">
    <location>
        <begin position="16"/>
        <end position="34"/>
    </location>
</feature>
<evidence type="ECO:0000256" key="1">
    <source>
        <dbReference type="SAM" id="Phobius"/>
    </source>
</evidence>
<dbReference type="RefSeq" id="WP_271277284.1">
    <property type="nucleotide sequence ID" value="NZ_BAABFD010000016.1"/>
</dbReference>
<evidence type="ECO:0000313" key="3">
    <source>
        <dbReference type="Proteomes" id="UP001212498"/>
    </source>
</evidence>
<feature type="transmembrane region" description="Helical" evidence="1">
    <location>
        <begin position="86"/>
        <end position="108"/>
    </location>
</feature>
<organism evidence="2 3">
    <name type="scientific">Nonomuraea ferruginea</name>
    <dbReference type="NCBI Taxonomy" id="46174"/>
    <lineage>
        <taxon>Bacteria</taxon>
        <taxon>Bacillati</taxon>
        <taxon>Actinomycetota</taxon>
        <taxon>Actinomycetes</taxon>
        <taxon>Streptosporangiales</taxon>
        <taxon>Streptosporangiaceae</taxon>
        <taxon>Nonomuraea</taxon>
    </lineage>
</organism>
<comment type="caution">
    <text evidence="2">The sequence shown here is derived from an EMBL/GenBank/DDBJ whole genome shotgun (WGS) entry which is preliminary data.</text>
</comment>
<dbReference type="EMBL" id="JAPNUD010000051">
    <property type="protein sequence ID" value="MDA0642840.1"/>
    <property type="molecule type" value="Genomic_DNA"/>
</dbReference>
<reference evidence="2 3" key="1">
    <citation type="submission" date="2022-11" db="EMBL/GenBank/DDBJ databases">
        <title>Nonomuraea corallina sp. nov., a new species of the genus Nonomuraea isolated from sea side sediment in Thai sea.</title>
        <authorList>
            <person name="Ngamcharungchit C."/>
            <person name="Matsumoto A."/>
            <person name="Suriyachadkun C."/>
            <person name="Panbangred W."/>
            <person name="Inahashi Y."/>
            <person name="Intra B."/>
        </authorList>
    </citation>
    <scope>NUCLEOTIDE SEQUENCE [LARGE SCALE GENOMIC DNA]</scope>
    <source>
        <strain evidence="2 3">DSM 43553</strain>
    </source>
</reference>
<keyword evidence="3" id="KW-1185">Reference proteome</keyword>
<protein>
    <submittedName>
        <fullName evidence="2">Uncharacterized protein</fullName>
    </submittedName>
</protein>
<proteinExistence type="predicted"/>
<sequence length="126" mass="13766">MADGAGENIDESKNDVLDVIWMILGAIVGVVLVTKYVQYARLPHGEKVSVEQGIFALGIFVAPCILSTRIAEIFRIEALRGRMSWGTYWTVLSGMAASIFTFLGVTGIDDIIQVLEYWSSLPKGSP</sequence>
<keyword evidence="1" id="KW-0472">Membrane</keyword>
<gene>
    <name evidence="2" type="ORF">OUY24_19605</name>
</gene>
<name>A0ABT4T0J8_9ACTN</name>
<accession>A0ABT4T0J8</accession>
<keyword evidence="1" id="KW-1133">Transmembrane helix</keyword>
<feature type="transmembrane region" description="Helical" evidence="1">
    <location>
        <begin position="54"/>
        <end position="74"/>
    </location>
</feature>